<keyword evidence="1" id="KW-0175">Coiled coil</keyword>
<protein>
    <submittedName>
        <fullName evidence="2">Uncharacterized protein</fullName>
    </submittedName>
</protein>
<dbReference type="OrthoDB" id="5961075at2759"/>
<name>A0A7M5XJR5_9CNID</name>
<feature type="coiled-coil region" evidence="1">
    <location>
        <begin position="131"/>
        <end position="165"/>
    </location>
</feature>
<accession>A0A7M5XJR5</accession>
<reference evidence="2" key="1">
    <citation type="submission" date="2021-01" db="UniProtKB">
        <authorList>
            <consortium name="EnsemblMetazoa"/>
        </authorList>
    </citation>
    <scope>IDENTIFICATION</scope>
</reference>
<proteinExistence type="predicted"/>
<dbReference type="Proteomes" id="UP000594262">
    <property type="component" value="Unplaced"/>
</dbReference>
<evidence type="ECO:0000256" key="1">
    <source>
        <dbReference type="SAM" id="Coils"/>
    </source>
</evidence>
<evidence type="ECO:0000313" key="2">
    <source>
        <dbReference type="EnsemblMetazoa" id="CLYHEMP024423.1"/>
    </source>
</evidence>
<dbReference type="AlphaFoldDB" id="A0A7M5XJR5"/>
<evidence type="ECO:0000313" key="3">
    <source>
        <dbReference type="Proteomes" id="UP000594262"/>
    </source>
</evidence>
<sequence>MSTSERNIALDLTLTSTVTHTNLPSELLYEVGQAPLCKRHERQRKMEIQRKEKRNSHSHPRKLLSKNMSAVQNVFRKNPLQKKLDDFGIKMKVDFATRRKVFPLDHEKTDGRKFTELELNIFSLAQLKQIHDAMESQIKLFSTEMEGLNEENERYSSDQDGLKKTVVNFEELALRVMKPWVNKMPKSDEMTRVMLLN</sequence>
<dbReference type="EnsemblMetazoa" id="CLYHEMT024423.1">
    <property type="protein sequence ID" value="CLYHEMP024423.1"/>
    <property type="gene ID" value="CLYHEMG024423"/>
</dbReference>
<keyword evidence="3" id="KW-1185">Reference proteome</keyword>
<organism evidence="2 3">
    <name type="scientific">Clytia hemisphaerica</name>
    <dbReference type="NCBI Taxonomy" id="252671"/>
    <lineage>
        <taxon>Eukaryota</taxon>
        <taxon>Metazoa</taxon>
        <taxon>Cnidaria</taxon>
        <taxon>Hydrozoa</taxon>
        <taxon>Hydroidolina</taxon>
        <taxon>Leptothecata</taxon>
        <taxon>Obeliida</taxon>
        <taxon>Clytiidae</taxon>
        <taxon>Clytia</taxon>
    </lineage>
</organism>